<dbReference type="PANTHER" id="PTHR16305">
    <property type="entry name" value="TESTICULAR SOLUBLE ADENYLYL CYCLASE"/>
    <property type="match status" value="1"/>
</dbReference>
<dbReference type="eggNOG" id="COG2197">
    <property type="taxonomic scope" value="Bacteria"/>
</dbReference>
<dbReference type="SUPFAM" id="SSF52540">
    <property type="entry name" value="P-loop containing nucleoside triphosphate hydrolases"/>
    <property type="match status" value="1"/>
</dbReference>
<keyword evidence="1" id="KW-0547">Nucleotide-binding</keyword>
<dbReference type="CDD" id="cd06170">
    <property type="entry name" value="LuxR_C_like"/>
    <property type="match status" value="1"/>
</dbReference>
<dbReference type="Gene3D" id="1.10.10.10">
    <property type="entry name" value="Winged helix-like DNA-binding domain superfamily/Winged helix DNA-binding domain"/>
    <property type="match status" value="1"/>
</dbReference>
<dbReference type="SMART" id="SM00421">
    <property type="entry name" value="HTH_LUXR"/>
    <property type="match status" value="1"/>
</dbReference>
<reference evidence="4 5" key="1">
    <citation type="journal article" date="2009" name="Stand. Genomic Sci.">
        <title>Complete genome sequence of Catenulispora acidiphila type strain (ID 139908).</title>
        <authorList>
            <person name="Copeland A."/>
            <person name="Lapidus A."/>
            <person name="Glavina Del Rio T."/>
            <person name="Nolan M."/>
            <person name="Lucas S."/>
            <person name="Chen F."/>
            <person name="Tice H."/>
            <person name="Cheng J.F."/>
            <person name="Bruce D."/>
            <person name="Goodwin L."/>
            <person name="Pitluck S."/>
            <person name="Mikhailova N."/>
            <person name="Pati A."/>
            <person name="Ivanova N."/>
            <person name="Mavromatis K."/>
            <person name="Chen A."/>
            <person name="Palaniappan K."/>
            <person name="Chain P."/>
            <person name="Land M."/>
            <person name="Hauser L."/>
            <person name="Chang Y.J."/>
            <person name="Jeffries C.D."/>
            <person name="Chertkov O."/>
            <person name="Brettin T."/>
            <person name="Detter J.C."/>
            <person name="Han C."/>
            <person name="Ali Z."/>
            <person name="Tindall B.J."/>
            <person name="Goker M."/>
            <person name="Bristow J."/>
            <person name="Eisen J.A."/>
            <person name="Markowitz V."/>
            <person name="Hugenholtz P."/>
            <person name="Kyrpides N.C."/>
            <person name="Klenk H.P."/>
        </authorList>
    </citation>
    <scope>NUCLEOTIDE SEQUENCE [LARGE SCALE GENOMIC DNA]</scope>
    <source>
        <strain evidence="5">DSM 44928 / JCM 14897 / NBRC 102108 / NRRL B-24433 / ID139908</strain>
    </source>
</reference>
<dbReference type="GO" id="GO:0003677">
    <property type="term" value="F:DNA binding"/>
    <property type="evidence" value="ECO:0007669"/>
    <property type="project" value="InterPro"/>
</dbReference>
<evidence type="ECO:0000256" key="1">
    <source>
        <dbReference type="ARBA" id="ARBA00022741"/>
    </source>
</evidence>
<dbReference type="HOGENOM" id="CLU_006850_0_2_11"/>
<dbReference type="Gene3D" id="1.25.40.10">
    <property type="entry name" value="Tetratricopeptide repeat domain"/>
    <property type="match status" value="2"/>
</dbReference>
<dbReference type="EMBL" id="CP001700">
    <property type="protein sequence ID" value="ACU75785.1"/>
    <property type="molecule type" value="Genomic_DNA"/>
</dbReference>
<dbReference type="InterPro" id="IPR036388">
    <property type="entry name" value="WH-like_DNA-bd_sf"/>
</dbReference>
<sequence>MEAGKLVGRERELGELCALVDAASAQRPRIVLVSGEPGVGKSRVIEEFAGRAREKGAIVLRGACLDLGRGDIPYLPLVEALRLKARQQSGAHTRAAAGPVWDELSGLINGFTGAGGGGRTERFGVQPVYAALLRMLDQLGAAAPVVLVFEDIHWADQSTLDLVSFLSRAMSDERVLLVCSHRAGMPAGHPTRILLAEPDFGRRVRRVAVPPFTEPELLRFLESLGGDVDADMARACFERSEGNAFFAQQLYESGALTDQAAGHLPVSVKELMLARLGTLSTDADRVMRVVATAARRVSGDLIAAVCGLDDESLDQALRECLDADTLAADPMDDVYAVRHALMREAIYERMSPRERIRLHTAMAEALTADPTLSLADGRSAAVELAHHWFSARIFPQALAAAVRAGELTIGTRAFHEAERQYKRALDLWSRVSDPEGEAGTTRLRVLESAADAARWAGHGWRAVEFIEEAIALIDPVRDARRLGELYERLGSYFWEAGASKQTHEAYARAEHLLAGSAPGEAVYARALTGLAMAEVRAYSYDEGLRRARHAAKVAETAGDLAAEGRALNAAGLALTRLGQTEEGISLLRRALDSAKRTEQLEDLFRVYGNICVALEGIGDAAGTLRIAEAGLKDADRFGLQGTRPARVVANAAAVALTLLGRWDEATALLEDTLRDRPPVGESVYERLTLAEVDVARGRFAEARRLIEDVRGKRGDDPRLAAALQVCQAEADYWQGRPDDALASVTRGLTTFGVAEDVTDVLRLHAVGLRAAADIVTIGASEFSADGDDPAVTAAAEALLSGWTAEVLPRLAARVTTPETRVLCRLCDAERDRAAGRDTAAVWAGVAEDWDGLGRPYPAAYAHWRQAAAALAAGDLAEALRVAGAAADAAATLTAAPLGVVVRRWLGVADGPVTKKKAARPGVSGIPAPFDALTAREREICAGIVRGSKNREIAVDLFLAEGTVAAHVSKILGKLELRSRVELATLALRVGFPVQNGGVSAGEDRS</sequence>
<dbReference type="GO" id="GO:0006355">
    <property type="term" value="P:regulation of DNA-templated transcription"/>
    <property type="evidence" value="ECO:0007669"/>
    <property type="project" value="InterPro"/>
</dbReference>
<accession>C7Q3M0</accession>
<feature type="domain" description="HTH luxR-type" evidence="3">
    <location>
        <begin position="925"/>
        <end position="990"/>
    </location>
</feature>
<dbReference type="eggNOG" id="COG0457">
    <property type="taxonomic scope" value="Bacteria"/>
</dbReference>
<dbReference type="SUPFAM" id="SSF48452">
    <property type="entry name" value="TPR-like"/>
    <property type="match status" value="2"/>
</dbReference>
<keyword evidence="2" id="KW-0067">ATP-binding</keyword>
<dbReference type="eggNOG" id="COG3899">
    <property type="taxonomic scope" value="Bacteria"/>
</dbReference>
<dbReference type="InParanoid" id="C7Q3M0"/>
<dbReference type="Gene3D" id="3.40.50.300">
    <property type="entry name" value="P-loop containing nucleotide triphosphate hydrolases"/>
    <property type="match status" value="1"/>
</dbReference>
<dbReference type="GO" id="GO:0005737">
    <property type="term" value="C:cytoplasm"/>
    <property type="evidence" value="ECO:0007669"/>
    <property type="project" value="TreeGrafter"/>
</dbReference>
<dbReference type="GO" id="GO:0004016">
    <property type="term" value="F:adenylate cyclase activity"/>
    <property type="evidence" value="ECO:0007669"/>
    <property type="project" value="TreeGrafter"/>
</dbReference>
<dbReference type="Pfam" id="PF13191">
    <property type="entry name" value="AAA_16"/>
    <property type="match status" value="1"/>
</dbReference>
<evidence type="ECO:0000256" key="2">
    <source>
        <dbReference type="ARBA" id="ARBA00022840"/>
    </source>
</evidence>
<evidence type="ECO:0000313" key="4">
    <source>
        <dbReference type="EMBL" id="ACU75785.1"/>
    </source>
</evidence>
<dbReference type="STRING" id="479433.Caci_6954"/>
<dbReference type="InterPro" id="IPR016032">
    <property type="entry name" value="Sig_transdc_resp-reg_C-effctor"/>
</dbReference>
<protein>
    <submittedName>
        <fullName evidence="4">Transcriptional regulator, LuxR family</fullName>
    </submittedName>
</protein>
<dbReference type="AlphaFoldDB" id="C7Q3M0"/>
<dbReference type="InterPro" id="IPR000792">
    <property type="entry name" value="Tscrpt_reg_LuxR_C"/>
</dbReference>
<dbReference type="InterPro" id="IPR011990">
    <property type="entry name" value="TPR-like_helical_dom_sf"/>
</dbReference>
<organism evidence="4 5">
    <name type="scientific">Catenulispora acidiphila (strain DSM 44928 / JCM 14897 / NBRC 102108 / NRRL B-24433 / ID139908)</name>
    <dbReference type="NCBI Taxonomy" id="479433"/>
    <lineage>
        <taxon>Bacteria</taxon>
        <taxon>Bacillati</taxon>
        <taxon>Actinomycetota</taxon>
        <taxon>Actinomycetes</taxon>
        <taxon>Catenulisporales</taxon>
        <taxon>Catenulisporaceae</taxon>
        <taxon>Catenulispora</taxon>
    </lineage>
</organism>
<dbReference type="InterPro" id="IPR027417">
    <property type="entry name" value="P-loop_NTPase"/>
</dbReference>
<keyword evidence="5" id="KW-1185">Reference proteome</keyword>
<dbReference type="KEGG" id="cai:Caci_6954"/>
<proteinExistence type="predicted"/>
<dbReference type="Pfam" id="PF14559">
    <property type="entry name" value="TPR_19"/>
    <property type="match status" value="1"/>
</dbReference>
<dbReference type="PRINTS" id="PR00038">
    <property type="entry name" value="HTHLUXR"/>
</dbReference>
<dbReference type="PROSITE" id="PS50043">
    <property type="entry name" value="HTH_LUXR_2"/>
    <property type="match status" value="1"/>
</dbReference>
<dbReference type="RefSeq" id="WP_015795513.1">
    <property type="nucleotide sequence ID" value="NC_013131.1"/>
</dbReference>
<gene>
    <name evidence="4" type="ordered locus">Caci_6954</name>
</gene>
<dbReference type="Proteomes" id="UP000000851">
    <property type="component" value="Chromosome"/>
</dbReference>
<dbReference type="InterPro" id="IPR041664">
    <property type="entry name" value="AAA_16"/>
</dbReference>
<evidence type="ECO:0000259" key="3">
    <source>
        <dbReference type="PROSITE" id="PS50043"/>
    </source>
</evidence>
<dbReference type="SUPFAM" id="SSF46894">
    <property type="entry name" value="C-terminal effector domain of the bipartite response regulators"/>
    <property type="match status" value="1"/>
</dbReference>
<dbReference type="PANTHER" id="PTHR16305:SF35">
    <property type="entry name" value="TRANSCRIPTIONAL ACTIVATOR DOMAIN"/>
    <property type="match status" value="1"/>
</dbReference>
<dbReference type="Pfam" id="PF00196">
    <property type="entry name" value="GerE"/>
    <property type="match status" value="1"/>
</dbReference>
<evidence type="ECO:0000313" key="5">
    <source>
        <dbReference type="Proteomes" id="UP000000851"/>
    </source>
</evidence>
<name>C7Q3M0_CATAD</name>
<dbReference type="GO" id="GO:0005524">
    <property type="term" value="F:ATP binding"/>
    <property type="evidence" value="ECO:0007669"/>
    <property type="project" value="UniProtKB-KW"/>
</dbReference>